<keyword evidence="1" id="KW-0472">Membrane</keyword>
<keyword evidence="1" id="KW-0812">Transmembrane</keyword>
<evidence type="ECO:0000313" key="2">
    <source>
        <dbReference type="EMBL" id="KAH3696610.1"/>
    </source>
</evidence>
<protein>
    <submittedName>
        <fullName evidence="2">Uncharacterized protein</fullName>
    </submittedName>
</protein>
<evidence type="ECO:0000256" key="1">
    <source>
        <dbReference type="SAM" id="Phobius"/>
    </source>
</evidence>
<accession>A0A9D4BI99</accession>
<name>A0A9D4BI99_DREPO</name>
<dbReference type="Proteomes" id="UP000828390">
    <property type="component" value="Unassembled WGS sequence"/>
</dbReference>
<gene>
    <name evidence="2" type="ORF">DPMN_084086</name>
</gene>
<feature type="transmembrane region" description="Helical" evidence="1">
    <location>
        <begin position="15"/>
        <end position="37"/>
    </location>
</feature>
<proteinExistence type="predicted"/>
<keyword evidence="1" id="KW-1133">Transmembrane helix</keyword>
<organism evidence="2 3">
    <name type="scientific">Dreissena polymorpha</name>
    <name type="common">Zebra mussel</name>
    <name type="synonym">Mytilus polymorpha</name>
    <dbReference type="NCBI Taxonomy" id="45954"/>
    <lineage>
        <taxon>Eukaryota</taxon>
        <taxon>Metazoa</taxon>
        <taxon>Spiralia</taxon>
        <taxon>Lophotrochozoa</taxon>
        <taxon>Mollusca</taxon>
        <taxon>Bivalvia</taxon>
        <taxon>Autobranchia</taxon>
        <taxon>Heteroconchia</taxon>
        <taxon>Euheterodonta</taxon>
        <taxon>Imparidentia</taxon>
        <taxon>Neoheterodontei</taxon>
        <taxon>Myida</taxon>
        <taxon>Dreissenoidea</taxon>
        <taxon>Dreissenidae</taxon>
        <taxon>Dreissena</taxon>
    </lineage>
</organism>
<dbReference type="AlphaFoldDB" id="A0A9D4BI99"/>
<evidence type="ECO:0000313" key="3">
    <source>
        <dbReference type="Proteomes" id="UP000828390"/>
    </source>
</evidence>
<dbReference type="EMBL" id="JAIWYP010000016">
    <property type="protein sequence ID" value="KAH3696610.1"/>
    <property type="molecule type" value="Genomic_DNA"/>
</dbReference>
<sequence length="233" mass="26191">MAQRIAATTGSFTNAIFKLGVVTCSSTAALGVVYYFAWYRPRKEKFEGFLKACTTDESLIKAQTERLQRMGYHPGSYTLSADKFKGLFENCDGKEFLEAMTQFYTLQGMKEEGATADREAYLKARNQTRVRQFQALDPFPADLSTMESLERKYRSHVPTDKASIDSFVERMEKFKNGESDEFSFALARLNNIPRPKLSEAAVDEGLKRIKAGEERAKVILETARAAVEAEGAI</sequence>
<reference evidence="2" key="2">
    <citation type="submission" date="2020-11" db="EMBL/GenBank/DDBJ databases">
        <authorList>
            <person name="McCartney M.A."/>
            <person name="Auch B."/>
            <person name="Kono T."/>
            <person name="Mallez S."/>
            <person name="Becker A."/>
            <person name="Gohl D.M."/>
            <person name="Silverstein K.A.T."/>
            <person name="Koren S."/>
            <person name="Bechman K.B."/>
            <person name="Herman A."/>
            <person name="Abrahante J.E."/>
            <person name="Garbe J."/>
        </authorList>
    </citation>
    <scope>NUCLEOTIDE SEQUENCE</scope>
    <source>
        <strain evidence="2">Duluth1</strain>
        <tissue evidence="2">Whole animal</tissue>
    </source>
</reference>
<keyword evidence="3" id="KW-1185">Reference proteome</keyword>
<reference evidence="2" key="1">
    <citation type="journal article" date="2019" name="bioRxiv">
        <title>The Genome of the Zebra Mussel, Dreissena polymorpha: A Resource for Invasive Species Research.</title>
        <authorList>
            <person name="McCartney M.A."/>
            <person name="Auch B."/>
            <person name="Kono T."/>
            <person name="Mallez S."/>
            <person name="Zhang Y."/>
            <person name="Obille A."/>
            <person name="Becker A."/>
            <person name="Abrahante J.E."/>
            <person name="Garbe J."/>
            <person name="Badalamenti J.P."/>
            <person name="Herman A."/>
            <person name="Mangelson H."/>
            <person name="Liachko I."/>
            <person name="Sullivan S."/>
            <person name="Sone E.D."/>
            <person name="Koren S."/>
            <person name="Silverstein K.A.T."/>
            <person name="Beckman K.B."/>
            <person name="Gohl D.M."/>
        </authorList>
    </citation>
    <scope>NUCLEOTIDE SEQUENCE</scope>
    <source>
        <strain evidence="2">Duluth1</strain>
        <tissue evidence="2">Whole animal</tissue>
    </source>
</reference>
<comment type="caution">
    <text evidence="2">The sequence shown here is derived from an EMBL/GenBank/DDBJ whole genome shotgun (WGS) entry which is preliminary data.</text>
</comment>